<dbReference type="GeneID" id="22911630"/>
<dbReference type="VEuPathDB" id="CryptoDB:GNI_042410"/>
<protein>
    <submittedName>
        <fullName evidence="2">Uncharacterized protein</fullName>
    </submittedName>
</protein>
<dbReference type="EMBL" id="AFNH02000323">
    <property type="protein sequence ID" value="EZG77525.1"/>
    <property type="molecule type" value="Genomic_DNA"/>
</dbReference>
<dbReference type="RefSeq" id="XP_011129508.1">
    <property type="nucleotide sequence ID" value="XM_011131206.1"/>
</dbReference>
<sequence>MEGGLSTDVFIRHVGAISGVSVSADARREGAEFFERLKAQPKLAIEVCLTVLHEASTMGSAASTMALIILRQAVCAYWTLRDDALRRALPSARGSASSSRTSGSSLPPHESGPFLETGGGESVSYSQWLATLEVVLSQCVALVGYQCSRLETREDVTTQALTAEARLALHVYGLVTRKRFALPSVFPNAAAPGGVLENVRGEEVSRLQRLLAREDADLETALLVFALVEEVGKSDRCGLQGLRVQDVLATHRYFDNHISSELIDWAVRRLIRTNSCLARTELLKLLVLLFTWSQEIRFNVRVDNLYASMCVRETVKNVVLNTDISLYNVVLQLEQELFASDRWGSSYAEQFLKALGELNIRLACLRFGSSNEHVHTKYLQQIVGSLDTLLDACTTLRTQNSTPYRSCITWLALKLDVLYCLLKNPDCDLGACPSDILPQVVQHCVKTILLVHAARHADDDHAQLIDLALKIAAFVSVYKRRLEPGLTSALDKTAVAPLIRTLVVDNWRMMEIFTEDDEQDRVQKKEAAAAEAAAVATEAKTQEELSSVLRFRGFQLEEDDRYLYRIGLLGLICRTCFADTISLVALRIQDVYNSAQMDDDINDYQRYLLYLATALCSDEYPSGGAGPSPYSAPYNHSPTGHAMVSVNNIEALLRDVGAFQSPAGGVPVVAEETTLLEFFKGVSNILQDEAFVNKLNPKTLVPYLVYLTRMTLTYASHRHGETTATPFADAFTTEFLLMMASTLIKLSVQSLLTYPTDQAISRLSTLALACLTRSENYPLQPFIFDLPVFQNYVIKQLNPSQPHGTTPLINLSPKDLTKIVELVTLSSLYSRFERNDQNLKQNSLLKQAKLLSYLSSIRQLENKSEEEFSICCSILRGLIRAYTRSHIECCCAGYLVSWLFSKQRVINSMDECLKMLGCAGSNPGDDSESMSGVVVEDTTWLEVLGSIGVGLRPETYSQVCALLKLTVSIVRPVTDLTSFELVVCQVEKAVHHQLTFIDAALKQASSGQTSSGQTSSGQMETAPERLHWVRSFIILLRTFVTLQRSTGDGAGSGKRRRLEQLVRSTSIPFLSKIIESAPDCDLFSVEEEEKADVVANLLHLTSHVFSVEEPGDEAPCWFMLCRPNFAAYSVSMATTLLLRPSSPKLTEAEEFVGAVCSALVKWHGRSAGNQPFVLEAVRSWQEPLGQLLVNIVIQELSSPSSGFGRHRTSIGLRLTSDVVLAIMSFLVVEQKLETLLETLRRQIVQLQPAADTVLPDHLKLLYDAGTQWHAKLLTSDNLSRPVRFREKLLANKMFYDQVFVKFIEECKFQRWSDY</sequence>
<evidence type="ECO:0000256" key="1">
    <source>
        <dbReference type="SAM" id="MobiDB-lite"/>
    </source>
</evidence>
<evidence type="ECO:0000313" key="2">
    <source>
        <dbReference type="EMBL" id="EZG77525.1"/>
    </source>
</evidence>
<name>A0A023BA67_GRENI</name>
<organism evidence="2 3">
    <name type="scientific">Gregarina niphandrodes</name>
    <name type="common">Septate eugregarine</name>
    <dbReference type="NCBI Taxonomy" id="110365"/>
    <lineage>
        <taxon>Eukaryota</taxon>
        <taxon>Sar</taxon>
        <taxon>Alveolata</taxon>
        <taxon>Apicomplexa</taxon>
        <taxon>Conoidasida</taxon>
        <taxon>Gregarinasina</taxon>
        <taxon>Eugregarinorida</taxon>
        <taxon>Gregarinidae</taxon>
        <taxon>Gregarina</taxon>
    </lineage>
</organism>
<dbReference type="Proteomes" id="UP000019763">
    <property type="component" value="Unassembled WGS sequence"/>
</dbReference>
<proteinExistence type="predicted"/>
<comment type="caution">
    <text evidence="2">The sequence shown here is derived from an EMBL/GenBank/DDBJ whole genome shotgun (WGS) entry which is preliminary data.</text>
</comment>
<gene>
    <name evidence="2" type="ORF">GNI_042410</name>
</gene>
<keyword evidence="3" id="KW-1185">Reference proteome</keyword>
<feature type="compositionally biased region" description="Low complexity" evidence="1">
    <location>
        <begin position="91"/>
        <end position="108"/>
    </location>
</feature>
<evidence type="ECO:0000313" key="3">
    <source>
        <dbReference type="Proteomes" id="UP000019763"/>
    </source>
</evidence>
<accession>A0A023BA67</accession>
<feature type="region of interest" description="Disordered" evidence="1">
    <location>
        <begin position="91"/>
        <end position="118"/>
    </location>
</feature>
<reference evidence="2" key="1">
    <citation type="submission" date="2013-12" db="EMBL/GenBank/DDBJ databases">
        <authorList>
            <person name="Omoto C.K."/>
            <person name="Sibley D."/>
            <person name="Venepally P."/>
            <person name="Hadjithomas M."/>
            <person name="Karamycheva S."/>
            <person name="Brunk B."/>
            <person name="Roos D."/>
            <person name="Caler E."/>
            <person name="Lorenzi H."/>
        </authorList>
    </citation>
    <scope>NUCLEOTIDE SEQUENCE</scope>
</reference>